<dbReference type="GO" id="GO:0016757">
    <property type="term" value="F:glycosyltransferase activity"/>
    <property type="evidence" value="ECO:0007669"/>
    <property type="project" value="UniProtKB-KW"/>
</dbReference>
<evidence type="ECO:0000313" key="5">
    <source>
        <dbReference type="EMBL" id="HIT84968.1"/>
    </source>
</evidence>
<sequence>MPNDISFLTVLSIILQVFSLSIGLYYFIVGIYGFLPVKDKHKQLTNKTHKFALIVSAHNEEAVIGNMVESLMEMDYDRDAFDVFVIADNCTDKTALRAKEAGAIVYEREDKNKRGKGFALEWFFEKLYKMEKQYDYISVFDADNLVDPGYLKAMNKRANQGFKVVQGFLDSKNPYDSWISASYSFCFWCVNRTFQLSRYKLGLCCELSGTGFIIAVDTLKKLGWGATCLTEDMEFTMKLSLNDEKVAFAYDAKIYDEKPLTLVQSWRQRKRWMQGHWDVATRYFFPLIKKGIKERKLSCIDCATYLVQPIRIIALGIITFFAYAQSFYPDGDIGFVQMSYLFDSPWIWNTIVIIQFLYTPFVIWYERREIKPIMIPYYLGYMVYNFTWIPIAIQGMVDKNKTEWSHTKHTRTISMKDLNKLNDGSKV</sequence>
<evidence type="ECO:0000256" key="1">
    <source>
        <dbReference type="ARBA" id="ARBA00006739"/>
    </source>
</evidence>
<keyword evidence="2" id="KW-0328">Glycosyltransferase</keyword>
<keyword evidence="4" id="KW-0472">Membrane</keyword>
<keyword evidence="4" id="KW-1133">Transmembrane helix</keyword>
<evidence type="ECO:0000313" key="6">
    <source>
        <dbReference type="Proteomes" id="UP000824165"/>
    </source>
</evidence>
<feature type="transmembrane region" description="Helical" evidence="4">
    <location>
        <begin position="303"/>
        <end position="326"/>
    </location>
</feature>
<proteinExistence type="inferred from homology"/>
<keyword evidence="3" id="KW-0808">Transferase</keyword>
<comment type="caution">
    <text evidence="5">The sequence shown here is derived from an EMBL/GenBank/DDBJ whole genome shotgun (WGS) entry which is preliminary data.</text>
</comment>
<protein>
    <submittedName>
        <fullName evidence="5">Glycosyltransferase family 2 protein</fullName>
    </submittedName>
</protein>
<dbReference type="AlphaFoldDB" id="A0A9D1H2A0"/>
<evidence type="ECO:0000256" key="3">
    <source>
        <dbReference type="ARBA" id="ARBA00022679"/>
    </source>
</evidence>
<dbReference type="SUPFAM" id="SSF53448">
    <property type="entry name" value="Nucleotide-diphospho-sugar transferases"/>
    <property type="match status" value="1"/>
</dbReference>
<feature type="transmembrane region" description="Helical" evidence="4">
    <location>
        <begin position="6"/>
        <end position="35"/>
    </location>
</feature>
<feature type="transmembrane region" description="Helical" evidence="4">
    <location>
        <begin position="377"/>
        <end position="397"/>
    </location>
</feature>
<feature type="transmembrane region" description="Helical" evidence="4">
    <location>
        <begin position="346"/>
        <end position="365"/>
    </location>
</feature>
<gene>
    <name evidence="5" type="ORF">IAA60_03565</name>
</gene>
<dbReference type="Proteomes" id="UP000824165">
    <property type="component" value="Unassembled WGS sequence"/>
</dbReference>
<dbReference type="CDD" id="cd06438">
    <property type="entry name" value="EpsO_like"/>
    <property type="match status" value="1"/>
</dbReference>
<keyword evidence="4" id="KW-0812">Transmembrane</keyword>
<dbReference type="PANTHER" id="PTHR43630:SF1">
    <property type="entry name" value="POLY-BETA-1,6-N-ACETYL-D-GLUCOSAMINE SYNTHASE"/>
    <property type="match status" value="1"/>
</dbReference>
<dbReference type="Gene3D" id="3.90.550.10">
    <property type="entry name" value="Spore Coat Polysaccharide Biosynthesis Protein SpsA, Chain A"/>
    <property type="match status" value="1"/>
</dbReference>
<reference evidence="5" key="2">
    <citation type="journal article" date="2021" name="PeerJ">
        <title>Extensive microbial diversity within the chicken gut microbiome revealed by metagenomics and culture.</title>
        <authorList>
            <person name="Gilroy R."/>
            <person name="Ravi A."/>
            <person name="Getino M."/>
            <person name="Pursley I."/>
            <person name="Horton D.L."/>
            <person name="Alikhan N.F."/>
            <person name="Baker D."/>
            <person name="Gharbi K."/>
            <person name="Hall N."/>
            <person name="Watson M."/>
            <person name="Adriaenssens E.M."/>
            <person name="Foster-Nyarko E."/>
            <person name="Jarju S."/>
            <person name="Secka A."/>
            <person name="Antonio M."/>
            <person name="Oren A."/>
            <person name="Chaudhuri R.R."/>
            <person name="La Ragione R."/>
            <person name="Hildebrand F."/>
            <person name="Pallen M.J."/>
        </authorList>
    </citation>
    <scope>NUCLEOTIDE SEQUENCE</scope>
    <source>
        <strain evidence="5">CHK181-108</strain>
    </source>
</reference>
<dbReference type="Pfam" id="PF13641">
    <property type="entry name" value="Glyco_tranf_2_3"/>
    <property type="match status" value="1"/>
</dbReference>
<dbReference type="EMBL" id="DVLU01000029">
    <property type="protein sequence ID" value="HIT84968.1"/>
    <property type="molecule type" value="Genomic_DNA"/>
</dbReference>
<accession>A0A9D1H2A0</accession>
<reference evidence="5" key="1">
    <citation type="submission" date="2020-10" db="EMBL/GenBank/DDBJ databases">
        <authorList>
            <person name="Gilroy R."/>
        </authorList>
    </citation>
    <scope>NUCLEOTIDE SEQUENCE</scope>
    <source>
        <strain evidence="5">CHK181-108</strain>
    </source>
</reference>
<dbReference type="PANTHER" id="PTHR43630">
    <property type="entry name" value="POLY-BETA-1,6-N-ACETYL-D-GLUCOSAMINE SYNTHASE"/>
    <property type="match status" value="1"/>
</dbReference>
<name>A0A9D1H2A0_9FIRM</name>
<comment type="similarity">
    <text evidence="1">Belongs to the glycosyltransferase 2 family.</text>
</comment>
<organism evidence="5 6">
    <name type="scientific">Candidatus Ornithomonoglobus intestinigallinarum</name>
    <dbReference type="NCBI Taxonomy" id="2840894"/>
    <lineage>
        <taxon>Bacteria</taxon>
        <taxon>Bacillati</taxon>
        <taxon>Bacillota</taxon>
        <taxon>Clostridia</taxon>
        <taxon>Candidatus Ornithomonoglobus</taxon>
    </lineage>
</organism>
<evidence type="ECO:0000256" key="2">
    <source>
        <dbReference type="ARBA" id="ARBA00022676"/>
    </source>
</evidence>
<dbReference type="InterPro" id="IPR029044">
    <property type="entry name" value="Nucleotide-diphossugar_trans"/>
</dbReference>
<evidence type="ECO:0000256" key="4">
    <source>
        <dbReference type="SAM" id="Phobius"/>
    </source>
</evidence>